<dbReference type="Pfam" id="PF01026">
    <property type="entry name" value="TatD_DNase"/>
    <property type="match status" value="1"/>
</dbReference>
<dbReference type="Proteomes" id="UP000635726">
    <property type="component" value="Unassembled WGS sequence"/>
</dbReference>
<organism evidence="4 5">
    <name type="scientific">Deinococcus aquiradiocola</name>
    <dbReference type="NCBI Taxonomy" id="393059"/>
    <lineage>
        <taxon>Bacteria</taxon>
        <taxon>Thermotogati</taxon>
        <taxon>Deinococcota</taxon>
        <taxon>Deinococci</taxon>
        <taxon>Deinococcales</taxon>
        <taxon>Deinococcaceae</taxon>
        <taxon>Deinococcus</taxon>
    </lineage>
</organism>
<reference evidence="4" key="1">
    <citation type="journal article" date="2014" name="Int. J. Syst. Evol. Microbiol.">
        <title>Complete genome sequence of Corynebacterium casei LMG S-19264T (=DSM 44701T), isolated from a smear-ripened cheese.</title>
        <authorList>
            <consortium name="US DOE Joint Genome Institute (JGI-PGF)"/>
            <person name="Walter F."/>
            <person name="Albersmeier A."/>
            <person name="Kalinowski J."/>
            <person name="Ruckert C."/>
        </authorList>
    </citation>
    <scope>NUCLEOTIDE SEQUENCE</scope>
    <source>
        <strain evidence="4">JCM 14371</strain>
    </source>
</reference>
<feature type="binding site" evidence="3">
    <location>
        <position position="18"/>
    </location>
    <ligand>
        <name>a divalent metal cation</name>
        <dbReference type="ChEBI" id="CHEBI:60240"/>
        <label>1</label>
    </ligand>
</feature>
<proteinExistence type="predicted"/>
<dbReference type="SUPFAM" id="SSF51556">
    <property type="entry name" value="Metallo-dependent hydrolases"/>
    <property type="match status" value="1"/>
</dbReference>
<dbReference type="PANTHER" id="PTHR46124:SF2">
    <property type="entry name" value="D-AMINOACYL-TRNA DEACYLASE"/>
    <property type="match status" value="1"/>
</dbReference>
<protein>
    <submittedName>
        <fullName evidence="4">Deoxyribonuclease</fullName>
    </submittedName>
</protein>
<dbReference type="GO" id="GO:0005829">
    <property type="term" value="C:cytosol"/>
    <property type="evidence" value="ECO:0007669"/>
    <property type="project" value="TreeGrafter"/>
</dbReference>
<evidence type="ECO:0000313" key="4">
    <source>
        <dbReference type="EMBL" id="GGJ72529.1"/>
    </source>
</evidence>
<keyword evidence="2" id="KW-0378">Hydrolase</keyword>
<dbReference type="CDD" id="cd01310">
    <property type="entry name" value="TatD_DNAse"/>
    <property type="match status" value="1"/>
</dbReference>
<dbReference type="PROSITE" id="PS01091">
    <property type="entry name" value="TATD_3"/>
    <property type="match status" value="1"/>
</dbReference>
<dbReference type="EMBL" id="BMOE01000004">
    <property type="protein sequence ID" value="GGJ72529.1"/>
    <property type="molecule type" value="Genomic_DNA"/>
</dbReference>
<evidence type="ECO:0000256" key="3">
    <source>
        <dbReference type="PIRSR" id="PIRSR005902-1"/>
    </source>
</evidence>
<dbReference type="InterPro" id="IPR032466">
    <property type="entry name" value="Metal_Hydrolase"/>
</dbReference>
<dbReference type="FunFam" id="3.20.20.140:FF:000005">
    <property type="entry name" value="TatD family hydrolase"/>
    <property type="match status" value="1"/>
</dbReference>
<dbReference type="Gene3D" id="3.20.20.140">
    <property type="entry name" value="Metal-dependent hydrolases"/>
    <property type="match status" value="1"/>
</dbReference>
<dbReference type="GO" id="GO:0016788">
    <property type="term" value="F:hydrolase activity, acting on ester bonds"/>
    <property type="evidence" value="ECO:0007669"/>
    <property type="project" value="InterPro"/>
</dbReference>
<keyword evidence="5" id="KW-1185">Reference proteome</keyword>
<dbReference type="PANTHER" id="PTHR46124">
    <property type="entry name" value="D-AMINOACYL-TRNA DEACYLASE"/>
    <property type="match status" value="1"/>
</dbReference>
<sequence>MLRVGCGTVPGVIDSHCHLDYIERPSEALSELGLTGVVCIGASPEHARAAVALAEEFPQVWATVGIHPTDAAEQDSPEARATLEALATHPRVVGVGESGLDDYWAQDVRAQQMAAFEWQLDLAGRVGKPVVVHTRDRQGQESAHVGVMECLGAWGGGTAILHCFSGHRGLLEVGLARGDYFGFAGNVTFRNAPEIQAAAREVPLDRLLVETDAPFLAPVPKRGRPNRPGFVRYTLEFLAALRGLPVEELERVTDENARRVYGLS</sequence>
<dbReference type="GO" id="GO:0046872">
    <property type="term" value="F:metal ion binding"/>
    <property type="evidence" value="ECO:0007669"/>
    <property type="project" value="UniProtKB-KW"/>
</dbReference>
<feature type="binding site" evidence="3">
    <location>
        <position position="212"/>
    </location>
    <ligand>
        <name>a divalent metal cation</name>
        <dbReference type="ChEBI" id="CHEBI:60240"/>
        <label>1</label>
    </ligand>
</feature>
<dbReference type="InterPro" id="IPR018228">
    <property type="entry name" value="DNase_TatD-rel_CS"/>
</dbReference>
<gene>
    <name evidence="4" type="ORF">GCM10008939_16210</name>
</gene>
<evidence type="ECO:0000256" key="1">
    <source>
        <dbReference type="ARBA" id="ARBA00022723"/>
    </source>
</evidence>
<dbReference type="PROSITE" id="PS01137">
    <property type="entry name" value="TATD_1"/>
    <property type="match status" value="1"/>
</dbReference>
<accession>A0A917PE08</accession>
<dbReference type="PIRSF" id="PIRSF005902">
    <property type="entry name" value="DNase_TatD"/>
    <property type="match status" value="1"/>
</dbReference>
<feature type="binding site" evidence="3">
    <location>
        <position position="97"/>
    </location>
    <ligand>
        <name>a divalent metal cation</name>
        <dbReference type="ChEBI" id="CHEBI:60240"/>
        <label>1</label>
    </ligand>
</feature>
<keyword evidence="1 3" id="KW-0479">Metal-binding</keyword>
<comment type="caution">
    <text evidence="4">The sequence shown here is derived from an EMBL/GenBank/DDBJ whole genome shotgun (WGS) entry which is preliminary data.</text>
</comment>
<feature type="binding site" evidence="3">
    <location>
        <position position="133"/>
    </location>
    <ligand>
        <name>a divalent metal cation</name>
        <dbReference type="ChEBI" id="CHEBI:60240"/>
        <label>2</label>
    </ligand>
</feature>
<dbReference type="GO" id="GO:0004536">
    <property type="term" value="F:DNA nuclease activity"/>
    <property type="evidence" value="ECO:0007669"/>
    <property type="project" value="InterPro"/>
</dbReference>
<dbReference type="InterPro" id="IPR001130">
    <property type="entry name" value="TatD-like"/>
</dbReference>
<reference evidence="4" key="2">
    <citation type="submission" date="2020-09" db="EMBL/GenBank/DDBJ databases">
        <authorList>
            <person name="Sun Q."/>
            <person name="Ohkuma M."/>
        </authorList>
    </citation>
    <scope>NUCLEOTIDE SEQUENCE</scope>
    <source>
        <strain evidence="4">JCM 14371</strain>
    </source>
</reference>
<feature type="binding site" evidence="3">
    <location>
        <position position="162"/>
    </location>
    <ligand>
        <name>a divalent metal cation</name>
        <dbReference type="ChEBI" id="CHEBI:60240"/>
        <label>2</label>
    </ligand>
</feature>
<feature type="binding site" evidence="3">
    <location>
        <position position="16"/>
    </location>
    <ligand>
        <name>a divalent metal cation</name>
        <dbReference type="ChEBI" id="CHEBI:60240"/>
        <label>1</label>
    </ligand>
</feature>
<dbReference type="AlphaFoldDB" id="A0A917PE08"/>
<name>A0A917PE08_9DEIO</name>
<evidence type="ECO:0000256" key="2">
    <source>
        <dbReference type="ARBA" id="ARBA00022801"/>
    </source>
</evidence>
<evidence type="ECO:0000313" key="5">
    <source>
        <dbReference type="Proteomes" id="UP000635726"/>
    </source>
</evidence>
<dbReference type="NCBIfam" id="TIGR00010">
    <property type="entry name" value="YchF/TatD family DNA exonuclease"/>
    <property type="match status" value="1"/>
</dbReference>
<dbReference type="InterPro" id="IPR015991">
    <property type="entry name" value="TatD/YcfH-like"/>
</dbReference>